<dbReference type="Proteomes" id="UP000031501">
    <property type="component" value="Chromosome"/>
</dbReference>
<gene>
    <name evidence="2" type="ORF">LK07_33220</name>
</gene>
<dbReference type="OrthoDB" id="4319448at2"/>
<reference evidence="2 3" key="1">
    <citation type="submission" date="2017-07" db="EMBL/GenBank/DDBJ databases">
        <title>Genome sequence of Streptomyces pluripotens MUSC 137T.</title>
        <authorList>
            <person name="Ser H.-L."/>
            <person name="Lee L.-H."/>
        </authorList>
    </citation>
    <scope>NUCLEOTIDE SEQUENCE [LARGE SCALE GENOMIC DNA]</scope>
    <source>
        <strain evidence="2 3">MUSC 137</strain>
    </source>
</reference>
<evidence type="ECO:0000313" key="2">
    <source>
        <dbReference type="EMBL" id="ASN28066.1"/>
    </source>
</evidence>
<dbReference type="STRING" id="1355015.LK06_032030"/>
<dbReference type="AlphaFoldDB" id="A0A221P7J9"/>
<dbReference type="EMBL" id="CP022433">
    <property type="protein sequence ID" value="ASN28066.1"/>
    <property type="molecule type" value="Genomic_DNA"/>
</dbReference>
<organism evidence="2 3">
    <name type="scientific">Streptomyces pluripotens</name>
    <dbReference type="NCBI Taxonomy" id="1355015"/>
    <lineage>
        <taxon>Bacteria</taxon>
        <taxon>Bacillati</taxon>
        <taxon>Actinomycetota</taxon>
        <taxon>Actinomycetes</taxon>
        <taxon>Kitasatosporales</taxon>
        <taxon>Streptomycetaceae</taxon>
        <taxon>Streptomyces</taxon>
    </lineage>
</organism>
<feature type="region of interest" description="Disordered" evidence="1">
    <location>
        <begin position="168"/>
        <end position="196"/>
    </location>
</feature>
<evidence type="ECO:0000313" key="3">
    <source>
        <dbReference type="Proteomes" id="UP000031501"/>
    </source>
</evidence>
<keyword evidence="3" id="KW-1185">Reference proteome</keyword>
<name>A0A221P7J9_9ACTN</name>
<evidence type="ECO:0008006" key="4">
    <source>
        <dbReference type="Google" id="ProtNLM"/>
    </source>
</evidence>
<dbReference type="RefSeq" id="WP_043434205.1">
    <property type="nucleotide sequence ID" value="NZ_CP021080.1"/>
</dbReference>
<sequence length="196" mass="21902">MHPGWYENVLMELLIRQGRFDDAIKAVEHTFDDLYDGNLLQAALILLAEQGQHGTALGLTEGRSPEFLAENEVFWLRSNRWWLRGESGPAREAIAEVEAVPVGEVDDRELTIAWLLAQDGCVEEAIARLRPLPGKRAATDLAELLVWQHRFSEAIAVIPDVAAQREEERRFGTRGQEAASPDADYPWTAPTTTLGD</sequence>
<protein>
    <recommendedName>
        <fullName evidence="4">Tetratricopeptide repeat protein</fullName>
    </recommendedName>
</protein>
<accession>A0A221P7J9</accession>
<evidence type="ECO:0000256" key="1">
    <source>
        <dbReference type="SAM" id="MobiDB-lite"/>
    </source>
</evidence>
<proteinExistence type="predicted"/>
<dbReference type="KEGG" id="splu:LK06_032030"/>